<dbReference type="GO" id="GO:0050500">
    <property type="term" value="F:1,3-beta-galactosyl-N-acetylhexosamine phosphorylase activity"/>
    <property type="evidence" value="ECO:0007669"/>
    <property type="project" value="UniProtKB-EC"/>
</dbReference>
<reference evidence="3" key="1">
    <citation type="submission" date="2023-01" db="EMBL/GenBank/DDBJ databases">
        <title>Comparative Genomic Analysis of the Clinically-Derived Winkia Strain NY0527 Provides Evidence into the Taxonomic Reassignment of Winkia neuii and Characterizes Their Virulence Traits.</title>
        <authorList>
            <person name="Cai X."/>
            <person name="Peng Y."/>
            <person name="Li M."/>
            <person name="Qiu Y."/>
            <person name="Wang Y."/>
            <person name="Xu L."/>
            <person name="Hou Q."/>
        </authorList>
    </citation>
    <scope>NUCLEOTIDE SEQUENCE</scope>
    <source>
        <strain evidence="3">NY0527</strain>
    </source>
</reference>
<dbReference type="RefSeq" id="WP_004806444.1">
    <property type="nucleotide sequence ID" value="NZ_CP116394.1"/>
</dbReference>
<dbReference type="Gene3D" id="3.20.20.80">
    <property type="entry name" value="Glycosidases"/>
    <property type="match status" value="1"/>
</dbReference>
<proteinExistence type="predicted"/>
<dbReference type="InterPro" id="IPR035363">
    <property type="entry name" value="LBP_M"/>
</dbReference>
<dbReference type="InterPro" id="IPR029062">
    <property type="entry name" value="Class_I_gatase-like"/>
</dbReference>
<dbReference type="InterPro" id="IPR012711">
    <property type="entry name" value="Lacto-N-biose_phosphorylase"/>
</dbReference>
<dbReference type="Gene3D" id="3.40.50.880">
    <property type="match status" value="1"/>
</dbReference>
<evidence type="ECO:0000313" key="4">
    <source>
        <dbReference type="Proteomes" id="UP001211044"/>
    </source>
</evidence>
<evidence type="ECO:0000313" key="3">
    <source>
        <dbReference type="EMBL" id="WCE46480.1"/>
    </source>
</evidence>
<evidence type="ECO:0000259" key="1">
    <source>
        <dbReference type="Pfam" id="PF09508"/>
    </source>
</evidence>
<dbReference type="EC" id="2.4.1.211" evidence="3"/>
<dbReference type="KEGG" id="wne:PIG85_02195"/>
<gene>
    <name evidence="3" type="primary">gnpA</name>
    <name evidence="3" type="ORF">PIG85_02195</name>
</gene>
<dbReference type="AlphaFoldDB" id="A0AB38XQ60"/>
<keyword evidence="3" id="KW-0808">Transferase</keyword>
<dbReference type="SUPFAM" id="SSF52317">
    <property type="entry name" value="Class I glutamine amidotransferase-like"/>
    <property type="match status" value="1"/>
</dbReference>
<feature type="domain" description="Lacto-N-biose phosphorylase-like N-terminal TIM barrel" evidence="1">
    <location>
        <begin position="4"/>
        <end position="461"/>
    </location>
</feature>
<dbReference type="InterPro" id="IPR035080">
    <property type="entry name" value="Lact_bio_phlase-like_N"/>
</dbReference>
<dbReference type="Proteomes" id="UP001211044">
    <property type="component" value="Chromosome"/>
</dbReference>
<evidence type="ECO:0000259" key="2">
    <source>
        <dbReference type="Pfam" id="PF17385"/>
    </source>
</evidence>
<sequence length="743" mass="81958">MDSGRLTLPIEEGMDSQIRELVARLKPDAVRNSDGTALPALAKELVDKVYATYFPSRGDHGWSRAHPDQRVHQYLMSRRKVAGSNEALQIDVMEGYFAQQFAPELECDLAKYWQVIDRTTGREVPPSGWSVAPAPARPIDREAEAANSGPEDAESASAIVTIASPELLHEYTVNFLARQIWDSTQIYNYLTNDWASDPTRKKDKTYDPAYAQTWQFMQKALKEWLDEHPEVDVVRFTTFFYHFTLVFGEDAREKYVDWFGYSAAVSVPALQAFEKEKGYALRPEDFVDAGYYNSPFRPPKAHFLDWIDFVSKQVADKAKTLVKTTHDAGREAMMFLGDNWIGTEPYGKYFPDIELDAVVGSVGNAATCRMISDIPGVRYTEGRFLPYFFPDVFNPEGDPVGEANESWLGARRAIIRNPLDRMGYGGYLSLAMQHPDFIDRVEQIVAEFRSLHSVTDGQRPLNSPIKVGIVNAWGALRSWQTHMVAHALHYREAYSYVGVIEALAGLPFEVQFLSFADVVDGALEGVDVVINAGSAGTAFSGGPAWEDPKLVVAMREFVARGGGFIGVGEPTALTAAAAGRTGATFALSDVLGVDRERDWSLSTDKYPRRAEDHFITADLSAPFAPGEAINGVFATTGTSLAHTEGGLILAVNQYFAGRAVYASGLAYSIPNARLLHRALYWAAGAEEQWACSGVSDNPALEVAHYPNGKVLVANISNTDQSGTFSTVSKEAITVPSMQVKWVK</sequence>
<dbReference type="Pfam" id="PF17385">
    <property type="entry name" value="LBP_M"/>
    <property type="match status" value="1"/>
</dbReference>
<dbReference type="Gene3D" id="2.60.40.10">
    <property type="entry name" value="Immunoglobulins"/>
    <property type="match status" value="1"/>
</dbReference>
<protein>
    <submittedName>
        <fullName evidence="3">1,3-beta-galactosyl-N-acetylhexosamine phosphorylase</fullName>
        <ecNumber evidence="3">2.4.1.211</ecNumber>
    </submittedName>
</protein>
<dbReference type="NCBIfam" id="TIGR02336">
    <property type="entry name" value="1,3-beta-galactosyl-N-acetylhexosamine phosphorylase"/>
    <property type="match status" value="1"/>
</dbReference>
<keyword evidence="3" id="KW-0328">Glycosyltransferase</keyword>
<name>A0AB38XQ60_9ACTO</name>
<dbReference type="InterPro" id="IPR013783">
    <property type="entry name" value="Ig-like_fold"/>
</dbReference>
<dbReference type="GO" id="GO:0004645">
    <property type="term" value="F:1,4-alpha-oligoglucan phosphorylase activity"/>
    <property type="evidence" value="ECO:0007669"/>
    <property type="project" value="InterPro"/>
</dbReference>
<organism evidence="3 4">
    <name type="scientific">Winkia neuii subsp. anitrata</name>
    <dbReference type="NCBI Taxonomy" id="29318"/>
    <lineage>
        <taxon>Bacteria</taxon>
        <taxon>Bacillati</taxon>
        <taxon>Actinomycetota</taxon>
        <taxon>Actinomycetes</taxon>
        <taxon>Actinomycetales</taxon>
        <taxon>Actinomycetaceae</taxon>
        <taxon>Winkia</taxon>
    </lineage>
</organism>
<dbReference type="GO" id="GO:0005975">
    <property type="term" value="P:carbohydrate metabolic process"/>
    <property type="evidence" value="ECO:0007669"/>
    <property type="project" value="UniProtKB-ARBA"/>
</dbReference>
<dbReference type="Pfam" id="PF09508">
    <property type="entry name" value="Lact_bio_phlase"/>
    <property type="match status" value="1"/>
</dbReference>
<feature type="domain" description="Lacto-N-biose phosphorylase central" evidence="2">
    <location>
        <begin position="466"/>
        <end position="686"/>
    </location>
</feature>
<dbReference type="EMBL" id="CP116394">
    <property type="protein sequence ID" value="WCE46480.1"/>
    <property type="molecule type" value="Genomic_DNA"/>
</dbReference>
<accession>A0AB38XQ60</accession>